<dbReference type="Gene3D" id="3.30.450.330">
    <property type="match status" value="1"/>
</dbReference>
<dbReference type="InterPro" id="IPR005311">
    <property type="entry name" value="PBP_dimer"/>
</dbReference>
<reference evidence="8 9" key="1">
    <citation type="journal article" date="2009" name="Genome Res.">
        <title>Complete genome of the cellulolytic thermophile Acidothermus cellulolyticus 11B provides insights into its ecophysiological and evolutionary adaptations.</title>
        <authorList>
            <person name="Barabote R.D."/>
            <person name="Xie G."/>
            <person name="Leu D.H."/>
            <person name="Normand P."/>
            <person name="Necsulea A."/>
            <person name="Daubin V."/>
            <person name="Medigue C."/>
            <person name="Adney W.S."/>
            <person name="Xu X.C."/>
            <person name="Lapidus A."/>
            <person name="Parales R.E."/>
            <person name="Detter C."/>
            <person name="Pujic P."/>
            <person name="Bruce D."/>
            <person name="Lavire C."/>
            <person name="Challacombe J.F."/>
            <person name="Brettin T.S."/>
            <person name="Berry A.M."/>
        </authorList>
    </citation>
    <scope>NUCLEOTIDE SEQUENCE [LARGE SCALE GENOMIC DNA]</scope>
    <source>
        <strain evidence="9">ATCC 43068 / DSM 8971 / 11B</strain>
    </source>
</reference>
<dbReference type="GO" id="GO:0071555">
    <property type="term" value="P:cell wall organization"/>
    <property type="evidence" value="ECO:0007669"/>
    <property type="project" value="TreeGrafter"/>
</dbReference>
<protein>
    <submittedName>
        <fullName evidence="8">Peptidoglycan synthetase FtsI</fullName>
        <ecNumber evidence="8">2.4.1.129</ecNumber>
    </submittedName>
</protein>
<evidence type="ECO:0000256" key="5">
    <source>
        <dbReference type="SAM" id="Phobius"/>
    </source>
</evidence>
<keyword evidence="5" id="KW-0812">Transmembrane</keyword>
<feature type="domain" description="Penicillin-binding protein dimerisation" evidence="7">
    <location>
        <begin position="109"/>
        <end position="258"/>
    </location>
</feature>
<keyword evidence="9" id="KW-1185">Reference proteome</keyword>
<dbReference type="STRING" id="351607.Acel_1004"/>
<evidence type="ECO:0000256" key="1">
    <source>
        <dbReference type="ARBA" id="ARBA00004370"/>
    </source>
</evidence>
<keyword evidence="8" id="KW-0328">Glycosyltransferase</keyword>
<dbReference type="PANTHER" id="PTHR30627:SF1">
    <property type="entry name" value="PEPTIDOGLYCAN D,D-TRANSPEPTIDASE FTSI"/>
    <property type="match status" value="1"/>
</dbReference>
<dbReference type="AlphaFoldDB" id="A0LTL7"/>
<evidence type="ECO:0000313" key="8">
    <source>
        <dbReference type="EMBL" id="ABK52777.1"/>
    </source>
</evidence>
<dbReference type="FunCoup" id="A0LTL7">
    <property type="interactions" value="29"/>
</dbReference>
<dbReference type="EMBL" id="CP000481">
    <property type="protein sequence ID" value="ABK52777.1"/>
    <property type="molecule type" value="Genomic_DNA"/>
</dbReference>
<evidence type="ECO:0000256" key="3">
    <source>
        <dbReference type="ARBA" id="ARBA00023136"/>
    </source>
</evidence>
<dbReference type="Gene3D" id="3.40.710.10">
    <property type="entry name" value="DD-peptidase/beta-lactamase superfamily"/>
    <property type="match status" value="1"/>
</dbReference>
<evidence type="ECO:0000313" key="9">
    <source>
        <dbReference type="Proteomes" id="UP000008221"/>
    </source>
</evidence>
<keyword evidence="5" id="KW-1133">Transmembrane helix</keyword>
<dbReference type="Pfam" id="PF00905">
    <property type="entry name" value="Transpeptidase"/>
    <property type="match status" value="1"/>
</dbReference>
<comment type="subcellular location">
    <subcellularLocation>
        <location evidence="1">Membrane</location>
    </subcellularLocation>
</comment>
<sequence>MSDLRTGRSPRHRPRPTRTPAQRRQLHLPATRALRPDPQRTRAVPRRPLRPPVRRGLRLGEPSRRLHAVLLATVFVVIVFGLRLVEIQGIQGEVYSRQAQAQYLRSTTLPAPRGEIVDRNGAVLATSVDARDVVVDPSIAKQSTSPTPQVMAARLAPLLGVPASTLLSRLTGPGRFAYLARGVTPAVAAKVLALDLPGVADEPVLKRSYPNGSLGASVIGFVGIDGNGLGGLEYAYDATLAGHAGHRTVETGSDGTVLPDGATTVTPPVPGEGLQLTLDRDIEWEAQQALAQQVTATGAKGGTVIVMRPRTGEILAMASVPTFDPAHPQDAPPSVLGNPAVSDVFEPGSTAKVITMAAALDSGILTPTSVIDVPPTLDRAGYTFHDAEPHGEEKLTLTGVLAQSSNIGAILASERVGTQRLYQYLRAFGLGEPSGLGFPGESAGVIGTPQSWSASQRYTIPFGQGIAVNAMQVADVYATIANGGVRVTPTLIKGIIGRDGTLHPAAPPKQTRVISAAAARQLEEMLEAVTTDQGTAPAARIPGYRVAGKTGTAQRVDPSCACYRGYTASFVGFAPADDPQLLVLVVLDDPVNGHFGGAVAAPVFRQVMSFALQTEKIPPTGTTPPQLPLQVPSDQPVG</sequence>
<dbReference type="Gene3D" id="3.90.1310.10">
    <property type="entry name" value="Penicillin-binding protein 2a (Domain 2)"/>
    <property type="match status" value="1"/>
</dbReference>
<dbReference type="GO" id="GO:0008658">
    <property type="term" value="F:penicillin binding"/>
    <property type="evidence" value="ECO:0007669"/>
    <property type="project" value="InterPro"/>
</dbReference>
<dbReference type="KEGG" id="ace:Acel_1004"/>
<organism evidence="8 9">
    <name type="scientific">Acidothermus cellulolyticus (strain ATCC 43068 / DSM 8971 / 11B)</name>
    <dbReference type="NCBI Taxonomy" id="351607"/>
    <lineage>
        <taxon>Bacteria</taxon>
        <taxon>Bacillati</taxon>
        <taxon>Actinomycetota</taxon>
        <taxon>Actinomycetes</taxon>
        <taxon>Acidothermales</taxon>
        <taxon>Acidothermaceae</taxon>
        <taxon>Acidothermus</taxon>
    </lineage>
</organism>
<evidence type="ECO:0000259" key="7">
    <source>
        <dbReference type="Pfam" id="PF03717"/>
    </source>
</evidence>
<accession>A0LTL7</accession>
<gene>
    <name evidence="8" type="ordered locus">Acel_1004</name>
</gene>
<dbReference type="InParanoid" id="A0LTL7"/>
<comment type="similarity">
    <text evidence="2">Belongs to the transpeptidase family.</text>
</comment>
<feature type="region of interest" description="Disordered" evidence="4">
    <location>
        <begin position="1"/>
        <end position="56"/>
    </location>
</feature>
<keyword evidence="3 5" id="KW-0472">Membrane</keyword>
<evidence type="ECO:0000256" key="4">
    <source>
        <dbReference type="SAM" id="MobiDB-lite"/>
    </source>
</evidence>
<feature type="transmembrane region" description="Helical" evidence="5">
    <location>
        <begin position="66"/>
        <end position="85"/>
    </location>
</feature>
<dbReference type="SUPFAM" id="SSF56519">
    <property type="entry name" value="Penicillin binding protein dimerisation domain"/>
    <property type="match status" value="1"/>
</dbReference>
<name>A0LTL7_ACIC1</name>
<dbReference type="PANTHER" id="PTHR30627">
    <property type="entry name" value="PEPTIDOGLYCAN D,D-TRANSPEPTIDASE"/>
    <property type="match status" value="1"/>
</dbReference>
<feature type="domain" description="Penicillin-binding protein transpeptidase" evidence="6">
    <location>
        <begin position="302"/>
        <end position="608"/>
    </location>
</feature>
<evidence type="ECO:0000259" key="6">
    <source>
        <dbReference type="Pfam" id="PF00905"/>
    </source>
</evidence>
<dbReference type="GO" id="GO:0016757">
    <property type="term" value="F:glycosyltransferase activity"/>
    <property type="evidence" value="ECO:0007669"/>
    <property type="project" value="UniProtKB-KW"/>
</dbReference>
<dbReference type="InterPro" id="IPR001460">
    <property type="entry name" value="PCN-bd_Tpept"/>
</dbReference>
<dbReference type="Proteomes" id="UP000008221">
    <property type="component" value="Chromosome"/>
</dbReference>
<dbReference type="EC" id="2.4.1.129" evidence="8"/>
<dbReference type="GO" id="GO:0005886">
    <property type="term" value="C:plasma membrane"/>
    <property type="evidence" value="ECO:0007669"/>
    <property type="project" value="TreeGrafter"/>
</dbReference>
<dbReference type="Pfam" id="PF03717">
    <property type="entry name" value="PBP_dimer"/>
    <property type="match status" value="1"/>
</dbReference>
<keyword evidence="8" id="KW-0808">Transferase</keyword>
<proteinExistence type="inferred from homology"/>
<dbReference type="InterPro" id="IPR012338">
    <property type="entry name" value="Beta-lactam/transpept-like"/>
</dbReference>
<dbReference type="HOGENOM" id="CLU_009289_6_5_11"/>
<feature type="compositionally biased region" description="Basic residues" evidence="4">
    <location>
        <begin position="43"/>
        <end position="56"/>
    </location>
</feature>
<dbReference type="SUPFAM" id="SSF56601">
    <property type="entry name" value="beta-lactamase/transpeptidase-like"/>
    <property type="match status" value="1"/>
</dbReference>
<dbReference type="InterPro" id="IPR036138">
    <property type="entry name" value="PBP_dimer_sf"/>
</dbReference>
<dbReference type="InterPro" id="IPR050515">
    <property type="entry name" value="Beta-lactam/transpept"/>
</dbReference>
<evidence type="ECO:0000256" key="2">
    <source>
        <dbReference type="ARBA" id="ARBA00007171"/>
    </source>
</evidence>
<feature type="region of interest" description="Disordered" evidence="4">
    <location>
        <begin position="616"/>
        <end position="638"/>
    </location>
</feature>
<dbReference type="eggNOG" id="COG0768">
    <property type="taxonomic scope" value="Bacteria"/>
</dbReference>
<feature type="region of interest" description="Disordered" evidence="4">
    <location>
        <begin position="252"/>
        <end position="271"/>
    </location>
</feature>